<dbReference type="Gene3D" id="3.30.1120.10">
    <property type="match status" value="1"/>
</dbReference>
<keyword evidence="2" id="KW-1185">Reference proteome</keyword>
<dbReference type="EMBL" id="FOGG01000006">
    <property type="protein sequence ID" value="SER25263.1"/>
    <property type="molecule type" value="Genomic_DNA"/>
</dbReference>
<dbReference type="SUPFAM" id="SSF53649">
    <property type="entry name" value="Alkaline phosphatase-like"/>
    <property type="match status" value="1"/>
</dbReference>
<dbReference type="AlphaFoldDB" id="A0A1H9MQ43"/>
<accession>A0A1H9MQ43</accession>
<proteinExistence type="predicted"/>
<evidence type="ECO:0000313" key="2">
    <source>
        <dbReference type="Proteomes" id="UP000199572"/>
    </source>
</evidence>
<dbReference type="STRING" id="390241.SAMN04488023_10665"/>
<gene>
    <name evidence="1" type="ORF">SAMN04488023_10665</name>
</gene>
<dbReference type="InterPro" id="IPR017850">
    <property type="entry name" value="Alkaline_phosphatase_core_sf"/>
</dbReference>
<sequence>MSRILRNIFGLPCLLGKSDKLIRPATVHHSIDGNFAIRAGKWKLELCPGSGGWAAPKNKEALKSGAPAIQLYDLSNDIAEKNNLQAQYPEVTKRLMALLLKYVIQGRSNPGRSQKNDAQVDLWKIEESKKL</sequence>
<name>A0A1H9MQ43_9SPHI</name>
<protein>
    <submittedName>
        <fullName evidence="1">Uncharacterized protein</fullName>
    </submittedName>
</protein>
<evidence type="ECO:0000313" key="1">
    <source>
        <dbReference type="EMBL" id="SER25263.1"/>
    </source>
</evidence>
<reference evidence="1 2" key="1">
    <citation type="submission" date="2016-10" db="EMBL/GenBank/DDBJ databases">
        <authorList>
            <person name="de Groot N.N."/>
        </authorList>
    </citation>
    <scope>NUCLEOTIDE SEQUENCE [LARGE SCALE GENOMIC DNA]</scope>
    <source>
        <strain evidence="1 2">DSM 18610</strain>
    </source>
</reference>
<organism evidence="1 2">
    <name type="scientific">Pedobacter rhizosphaerae</name>
    <dbReference type="NCBI Taxonomy" id="390241"/>
    <lineage>
        <taxon>Bacteria</taxon>
        <taxon>Pseudomonadati</taxon>
        <taxon>Bacteroidota</taxon>
        <taxon>Sphingobacteriia</taxon>
        <taxon>Sphingobacteriales</taxon>
        <taxon>Sphingobacteriaceae</taxon>
        <taxon>Pedobacter</taxon>
    </lineage>
</organism>
<dbReference type="Proteomes" id="UP000199572">
    <property type="component" value="Unassembled WGS sequence"/>
</dbReference>